<evidence type="ECO:0000259" key="2">
    <source>
        <dbReference type="Pfam" id="PF06911"/>
    </source>
</evidence>
<evidence type="ECO:0000313" key="3">
    <source>
        <dbReference type="EMBL" id="CAA7037195.1"/>
    </source>
</evidence>
<dbReference type="PANTHER" id="PTHR21068:SF40">
    <property type="entry name" value="SENESCENCE_DEHYDRATION-ASSOCIATED PROTEIN-LIKE PROTEIN"/>
    <property type="match status" value="1"/>
</dbReference>
<dbReference type="InterPro" id="IPR045036">
    <property type="entry name" value="Spartin-like"/>
</dbReference>
<sequence length="345" mass="37347">MSQNVKEEILLQIPGCKVHLIDESEQVELASGEFKLVKVSSDNKMTLEMIVRVGLDLQWPVVKDHTLVKVNAREYLFTLPVEDSDRLRYGVTFSGEDGDVVNSLEFLEGFMRENSCFSSLSSSKNNNEIDWKEYSPKAGEYKSVVAKAIAGGTGHIIKGIFACSNSYSKKVHKGGSEIKIRKETEEKSGDASESNEADKNGTDKKNKLNTNLQRVEKMWNASESIGATVLDGEGMVSGIMIAPVVKSKLGKALLSTAPGEVFLASLDSFNKILGAAEAAEIQAHSASSMAATKLMSKSFGEKAGKTTGKVLETTGSLGRTAWKIQKALEPSFSLASEIAKNAPRQ</sequence>
<feature type="region of interest" description="Disordered" evidence="1">
    <location>
        <begin position="174"/>
        <end position="209"/>
    </location>
</feature>
<feature type="compositionally biased region" description="Basic and acidic residues" evidence="1">
    <location>
        <begin position="174"/>
        <end position="206"/>
    </location>
</feature>
<protein>
    <recommendedName>
        <fullName evidence="2">Senescence domain-containing protein</fullName>
    </recommendedName>
</protein>
<evidence type="ECO:0000313" key="4">
    <source>
        <dbReference type="Proteomes" id="UP000467841"/>
    </source>
</evidence>
<keyword evidence="4" id="KW-1185">Reference proteome</keyword>
<accession>A0A6D2J859</accession>
<evidence type="ECO:0000256" key="1">
    <source>
        <dbReference type="SAM" id="MobiDB-lite"/>
    </source>
</evidence>
<comment type="caution">
    <text evidence="3">The sequence shown here is derived from an EMBL/GenBank/DDBJ whole genome shotgun (WGS) entry which is preliminary data.</text>
</comment>
<gene>
    <name evidence="3" type="ORF">MERR_LOCUS24430</name>
</gene>
<feature type="domain" description="Senescence" evidence="2">
    <location>
        <begin position="147"/>
        <end position="326"/>
    </location>
</feature>
<proteinExistence type="predicted"/>
<dbReference type="Pfam" id="PF06911">
    <property type="entry name" value="Senescence"/>
    <property type="match status" value="1"/>
</dbReference>
<dbReference type="PANTHER" id="PTHR21068">
    <property type="entry name" value="SPARTIN"/>
    <property type="match status" value="1"/>
</dbReference>
<dbReference type="AlphaFoldDB" id="A0A6D2J859"/>
<reference evidence="3" key="1">
    <citation type="submission" date="2020-01" db="EMBL/GenBank/DDBJ databases">
        <authorList>
            <person name="Mishra B."/>
        </authorList>
    </citation>
    <scope>NUCLEOTIDE SEQUENCE [LARGE SCALE GENOMIC DNA]</scope>
</reference>
<name>A0A6D2J859_9BRAS</name>
<dbReference type="GO" id="GO:0005886">
    <property type="term" value="C:plasma membrane"/>
    <property type="evidence" value="ECO:0007669"/>
    <property type="project" value="TreeGrafter"/>
</dbReference>
<dbReference type="OrthoDB" id="1074446at2759"/>
<organism evidence="3 4">
    <name type="scientific">Microthlaspi erraticum</name>
    <dbReference type="NCBI Taxonomy" id="1685480"/>
    <lineage>
        <taxon>Eukaryota</taxon>
        <taxon>Viridiplantae</taxon>
        <taxon>Streptophyta</taxon>
        <taxon>Embryophyta</taxon>
        <taxon>Tracheophyta</taxon>
        <taxon>Spermatophyta</taxon>
        <taxon>Magnoliopsida</taxon>
        <taxon>eudicotyledons</taxon>
        <taxon>Gunneridae</taxon>
        <taxon>Pentapetalae</taxon>
        <taxon>rosids</taxon>
        <taxon>malvids</taxon>
        <taxon>Brassicales</taxon>
        <taxon>Brassicaceae</taxon>
        <taxon>Coluteocarpeae</taxon>
        <taxon>Microthlaspi</taxon>
    </lineage>
</organism>
<dbReference type="InterPro" id="IPR009686">
    <property type="entry name" value="Senescence/spartin_C"/>
</dbReference>
<dbReference type="Proteomes" id="UP000467841">
    <property type="component" value="Unassembled WGS sequence"/>
</dbReference>
<dbReference type="EMBL" id="CACVBM020001172">
    <property type="protein sequence ID" value="CAA7037195.1"/>
    <property type="molecule type" value="Genomic_DNA"/>
</dbReference>